<evidence type="ECO:0000313" key="3">
    <source>
        <dbReference type="EMBL" id="SDL24482.1"/>
    </source>
</evidence>
<reference evidence="3 4" key="1">
    <citation type="submission" date="2016-10" db="EMBL/GenBank/DDBJ databases">
        <authorList>
            <person name="de Groot N.N."/>
        </authorList>
    </citation>
    <scope>NUCLEOTIDE SEQUENCE [LARGE SCALE GENOMIC DNA]</scope>
    <source>
        <strain evidence="3 4">CGMCC 4.5681</strain>
    </source>
</reference>
<gene>
    <name evidence="3" type="ORF">SAMN05421874_11847</name>
</gene>
<accession>A0A1G9IHB2</accession>
<name>A0A1G9IHB2_9ACTN</name>
<dbReference type="AlphaFoldDB" id="A0A1G9IHB2"/>
<dbReference type="EMBL" id="FNFB01000018">
    <property type="protein sequence ID" value="SDL24482.1"/>
    <property type="molecule type" value="Genomic_DNA"/>
</dbReference>
<feature type="signal peptide" evidence="2">
    <location>
        <begin position="1"/>
        <end position="23"/>
    </location>
</feature>
<dbReference type="OrthoDB" id="9960130at2"/>
<feature type="region of interest" description="Disordered" evidence="1">
    <location>
        <begin position="28"/>
        <end position="59"/>
    </location>
</feature>
<dbReference type="Proteomes" id="UP000198683">
    <property type="component" value="Unassembled WGS sequence"/>
</dbReference>
<protein>
    <submittedName>
        <fullName evidence="3">Uncharacterized protein</fullName>
    </submittedName>
</protein>
<evidence type="ECO:0000256" key="1">
    <source>
        <dbReference type="SAM" id="MobiDB-lite"/>
    </source>
</evidence>
<keyword evidence="4" id="KW-1185">Reference proteome</keyword>
<dbReference type="RefSeq" id="WP_143022188.1">
    <property type="nucleotide sequence ID" value="NZ_FNFB01000018.1"/>
</dbReference>
<organism evidence="3 4">
    <name type="scientific">Nonomuraea maritima</name>
    <dbReference type="NCBI Taxonomy" id="683260"/>
    <lineage>
        <taxon>Bacteria</taxon>
        <taxon>Bacillati</taxon>
        <taxon>Actinomycetota</taxon>
        <taxon>Actinomycetes</taxon>
        <taxon>Streptosporangiales</taxon>
        <taxon>Streptosporangiaceae</taxon>
        <taxon>Nonomuraea</taxon>
    </lineage>
</organism>
<evidence type="ECO:0000313" key="4">
    <source>
        <dbReference type="Proteomes" id="UP000198683"/>
    </source>
</evidence>
<keyword evidence="2" id="KW-0732">Signal</keyword>
<proteinExistence type="predicted"/>
<feature type="compositionally biased region" description="Low complexity" evidence="1">
    <location>
        <begin position="28"/>
        <end position="51"/>
    </location>
</feature>
<evidence type="ECO:0000256" key="2">
    <source>
        <dbReference type="SAM" id="SignalP"/>
    </source>
</evidence>
<feature type="chain" id="PRO_5011552297" evidence="2">
    <location>
        <begin position="24"/>
        <end position="253"/>
    </location>
</feature>
<sequence length="253" mass="27615">MKTKTVVAAGILAIATLTATAQAAVADTPEPAATTTPAASQEQQQEAAKAPVSTVPTAQHTAECGKVTLTFTNPTNWEHTFDYRVDNQRAKYPPVSNQVIKEGPYEGKKFGWRYNQVKVAAKSSKTVEVPFRAMSGTHKVSYWLQQGPEQRWFLAPVTVDVKTFCSSRTQAPTFKQPRCTDKDAHIEVPAATGVRYYYQSGRRKQALVVGDNKVRAGSSGVVLAVKTSKSVILRGKTSWPVKFDKAPSTYTCS</sequence>